<feature type="region of interest" description="Disordered" evidence="4">
    <location>
        <begin position="278"/>
        <end position="302"/>
    </location>
</feature>
<keyword evidence="1" id="KW-0677">Repeat</keyword>
<evidence type="ECO:0000256" key="4">
    <source>
        <dbReference type="SAM" id="MobiDB-lite"/>
    </source>
</evidence>
<dbReference type="AlphaFoldDB" id="A0A3M7M6B8"/>
<dbReference type="GO" id="GO:0005654">
    <property type="term" value="C:nucleoplasm"/>
    <property type="evidence" value="ECO:0007669"/>
    <property type="project" value="TreeGrafter"/>
</dbReference>
<feature type="region of interest" description="Disordered" evidence="4">
    <location>
        <begin position="1"/>
        <end position="25"/>
    </location>
</feature>
<evidence type="ECO:0000259" key="5">
    <source>
        <dbReference type="Pfam" id="PF10516"/>
    </source>
</evidence>
<feature type="compositionally biased region" description="Basic residues" evidence="4">
    <location>
        <begin position="98"/>
        <end position="107"/>
    </location>
</feature>
<evidence type="ECO:0000256" key="1">
    <source>
        <dbReference type="ARBA" id="ARBA00022737"/>
    </source>
</evidence>
<gene>
    <name evidence="6" type="ORF">GMOD_00008896</name>
</gene>
<dbReference type="EMBL" id="KE747823">
    <property type="protein sequence ID" value="RMZ69954.1"/>
    <property type="molecule type" value="Genomic_DNA"/>
</dbReference>
<dbReference type="OrthoDB" id="5587616at2759"/>
<dbReference type="Gene3D" id="1.25.40.10">
    <property type="entry name" value="Tetratricopeptide repeat domain"/>
    <property type="match status" value="1"/>
</dbReference>
<dbReference type="GO" id="GO:0034080">
    <property type="term" value="P:CENP-A containing chromatin assembly"/>
    <property type="evidence" value="ECO:0007669"/>
    <property type="project" value="TreeGrafter"/>
</dbReference>
<evidence type="ECO:0000256" key="3">
    <source>
        <dbReference type="SAM" id="Coils"/>
    </source>
</evidence>
<feature type="region of interest" description="Disordered" evidence="4">
    <location>
        <begin position="431"/>
        <end position="461"/>
    </location>
</feature>
<feature type="coiled-coil region" evidence="3">
    <location>
        <begin position="314"/>
        <end position="372"/>
    </location>
</feature>
<evidence type="ECO:0000256" key="2">
    <source>
        <dbReference type="ARBA" id="ARBA00022803"/>
    </source>
</evidence>
<feature type="compositionally biased region" description="Acidic residues" evidence="4">
    <location>
        <begin position="144"/>
        <end position="167"/>
    </location>
</feature>
<feature type="domain" description="Tetratricopeptide SHNi-TPR" evidence="5">
    <location>
        <begin position="215"/>
        <end position="252"/>
    </location>
</feature>
<dbReference type="Proteomes" id="UP000265663">
    <property type="component" value="Unassembled WGS sequence"/>
</dbReference>
<feature type="compositionally biased region" description="Basic and acidic residues" evidence="4">
    <location>
        <begin position="441"/>
        <end position="461"/>
    </location>
</feature>
<keyword evidence="7" id="KW-1185">Reference proteome</keyword>
<name>A0A3M7M6B8_9PLEO</name>
<accession>A0A3M7M6B8</accession>
<proteinExistence type="predicted"/>
<evidence type="ECO:0000313" key="6">
    <source>
        <dbReference type="EMBL" id="RMZ69954.1"/>
    </source>
</evidence>
<feature type="compositionally biased region" description="Low complexity" evidence="4">
    <location>
        <begin position="1"/>
        <end position="16"/>
    </location>
</feature>
<dbReference type="PANTHER" id="PTHR15081:SF1">
    <property type="entry name" value="NUCLEAR AUTOANTIGENIC SPERM PROTEIN"/>
    <property type="match status" value="1"/>
</dbReference>
<keyword evidence="2" id="KW-0802">TPR repeat</keyword>
<protein>
    <submittedName>
        <fullName evidence="6">Histone h1-binding</fullName>
    </submittedName>
</protein>
<evidence type="ECO:0000313" key="7">
    <source>
        <dbReference type="Proteomes" id="UP000265663"/>
    </source>
</evidence>
<keyword evidence="3" id="KW-0175">Coiled coil</keyword>
<dbReference type="InterPro" id="IPR019544">
    <property type="entry name" value="Tetratricopeptide_SHNi-TPR_dom"/>
</dbReference>
<dbReference type="PANTHER" id="PTHR15081">
    <property type="entry name" value="NUCLEAR AUTOANTIGENIC SPERM PROTEIN NASP -RELATED"/>
    <property type="match status" value="1"/>
</dbReference>
<reference evidence="6 7" key="1">
    <citation type="journal article" date="2014" name="PLoS ONE">
        <title>De novo Genome Assembly of the Fungal Plant Pathogen Pyrenophora semeniperda.</title>
        <authorList>
            <person name="Soliai M.M."/>
            <person name="Meyer S.E."/>
            <person name="Udall J.A."/>
            <person name="Elzinga D.E."/>
            <person name="Hermansen R.A."/>
            <person name="Bodily P.M."/>
            <person name="Hart A.A."/>
            <person name="Coleman C.E."/>
        </authorList>
    </citation>
    <scope>NUCLEOTIDE SEQUENCE [LARGE SCALE GENOMIC DNA]</scope>
    <source>
        <strain evidence="6 7">CCB06</strain>
        <tissue evidence="6">Mycelium</tissue>
    </source>
</reference>
<organism evidence="6 7">
    <name type="scientific">Pyrenophora seminiperda CCB06</name>
    <dbReference type="NCBI Taxonomy" id="1302712"/>
    <lineage>
        <taxon>Eukaryota</taxon>
        <taxon>Fungi</taxon>
        <taxon>Dikarya</taxon>
        <taxon>Ascomycota</taxon>
        <taxon>Pezizomycotina</taxon>
        <taxon>Dothideomycetes</taxon>
        <taxon>Pleosporomycetidae</taxon>
        <taxon>Pleosporales</taxon>
        <taxon>Pleosporineae</taxon>
        <taxon>Pleosporaceae</taxon>
        <taxon>Pyrenophora</taxon>
    </lineage>
</organism>
<dbReference type="GO" id="GO:0006335">
    <property type="term" value="P:DNA replication-dependent chromatin assembly"/>
    <property type="evidence" value="ECO:0007669"/>
    <property type="project" value="TreeGrafter"/>
</dbReference>
<feature type="region of interest" description="Disordered" evidence="4">
    <location>
        <begin position="93"/>
        <end position="167"/>
    </location>
</feature>
<dbReference type="GO" id="GO:0042393">
    <property type="term" value="F:histone binding"/>
    <property type="evidence" value="ECO:0007669"/>
    <property type="project" value="TreeGrafter"/>
</dbReference>
<sequence>MAEPTTEPLPTVTEAEQLPRTKEKLDELSQAASIHYATKNFSAAAENYANAVEIQAELNGEMAPENAELLFYYGRALYKVAVAKSDVLGNKVAQEEKKKKKPKAKKATKTDESGEGASASAPIPEKKEESAATKPYFQLTGDENWTDSEEEDEDMEGDEQEEDDDDDFGNAYEIFELARVLYEKQLESLESDVSDKGKGKAELSPRARTIKERIADCHGFLTEISLENERFHDAISDARASLSLQKELYPFSHENVTEAHYSLSLALEFASVSKVRQDQTGQSASAPDAEPAATEEQGKEDEDGINWDLRNEAAEQTHLAIQSLEARLKKEEAALSSDTLTPEQKKDKKKVIEDKKGMLEDLKTRVADLKADPTNQAFDSIDPSVFQGILGGILGADAATKAAKIAEAKMNANDVSGMVKKKVKAPVAEEVKDAAGGGSKRKLEVDDGAVDGKRAKTEEPA</sequence>
<dbReference type="InterPro" id="IPR011990">
    <property type="entry name" value="TPR-like_helical_dom_sf"/>
</dbReference>
<dbReference type="InterPro" id="IPR051730">
    <property type="entry name" value="NASP-like"/>
</dbReference>
<dbReference type="Pfam" id="PF10516">
    <property type="entry name" value="SHNi-TPR"/>
    <property type="match status" value="1"/>
</dbReference>